<proteinExistence type="predicted"/>
<keyword evidence="1" id="KW-0378">Hydrolase</keyword>
<protein>
    <submittedName>
        <fullName evidence="1">Metal dependent phosphohydrolase</fullName>
    </submittedName>
</protein>
<reference evidence="1 2" key="1">
    <citation type="journal article" date="2015" name="Nature">
        <title>rRNA introns, odd ribosomes, and small enigmatic genomes across a large radiation of phyla.</title>
        <authorList>
            <person name="Brown C.T."/>
            <person name="Hug L.A."/>
            <person name="Thomas B.C."/>
            <person name="Sharon I."/>
            <person name="Castelle C.J."/>
            <person name="Singh A."/>
            <person name="Wilkins M.J."/>
            <person name="Williams K.H."/>
            <person name="Banfield J.F."/>
        </authorList>
    </citation>
    <scope>NUCLEOTIDE SEQUENCE [LARGE SCALE GENOMIC DNA]</scope>
</reference>
<organism evidence="1 2">
    <name type="scientific">candidate division WWE3 bacterium GW2011_GWC2_41_23</name>
    <dbReference type="NCBI Taxonomy" id="1619123"/>
    <lineage>
        <taxon>Bacteria</taxon>
        <taxon>Katanobacteria</taxon>
    </lineage>
</organism>
<dbReference type="Proteomes" id="UP000033947">
    <property type="component" value="Unassembled WGS sequence"/>
</dbReference>
<dbReference type="EMBL" id="LCBB01000012">
    <property type="protein sequence ID" value="KKS02735.1"/>
    <property type="molecule type" value="Genomic_DNA"/>
</dbReference>
<evidence type="ECO:0000313" key="1">
    <source>
        <dbReference type="EMBL" id="KKS02735.1"/>
    </source>
</evidence>
<comment type="caution">
    <text evidence="1">The sequence shown here is derived from an EMBL/GenBank/DDBJ whole genome shotgun (WGS) entry which is preliminary data.</text>
</comment>
<gene>
    <name evidence="1" type="ORF">UU55_C0012G0058</name>
</gene>
<dbReference type="SUPFAM" id="SSF109604">
    <property type="entry name" value="HD-domain/PDEase-like"/>
    <property type="match status" value="1"/>
</dbReference>
<dbReference type="GO" id="GO:0016787">
    <property type="term" value="F:hydrolase activity"/>
    <property type="evidence" value="ECO:0007669"/>
    <property type="project" value="UniProtKB-KW"/>
</dbReference>
<sequence length="195" mass="22716">MYKKELNKSEALNLLHEKMKNENLRRHCYAVGKVLADFYDFFPTSGKLTKEQWEIAGILHDADWEITKDSPDRHTIELLEWLENYEVEPDLLEVFRSHNSKTTKLREPETRLEWTLECCDELTGFIVAVALVMPEKKLEQVTVDSVLKKFKQKEFAKQVDREQISQCEQKLGVSLNDFVSMTLSSMKKNSGMLGL</sequence>
<accession>A0A0G0VP62</accession>
<name>A0A0G0VP62_UNCKA</name>
<dbReference type="AlphaFoldDB" id="A0A0G0VP62"/>
<dbReference type="PANTHER" id="PTHR38659:SF1">
    <property type="entry name" value="METAL DEPENDENT PHOSPHOHYDROLASE"/>
    <property type="match status" value="1"/>
</dbReference>
<evidence type="ECO:0000313" key="2">
    <source>
        <dbReference type="Proteomes" id="UP000033947"/>
    </source>
</evidence>
<dbReference type="PANTHER" id="PTHR38659">
    <property type="entry name" value="METAL-DEPENDENT PHOSPHOHYDROLASE"/>
    <property type="match status" value="1"/>
</dbReference>